<evidence type="ECO:0000256" key="3">
    <source>
        <dbReference type="ARBA" id="ARBA00022801"/>
    </source>
</evidence>
<evidence type="ECO:0000313" key="6">
    <source>
        <dbReference type="EMBL" id="TDP13036.1"/>
    </source>
</evidence>
<dbReference type="AlphaFoldDB" id="A0A4R6NBA6"/>
<dbReference type="PANTHER" id="PTHR42978">
    <property type="entry name" value="QUORUM-QUENCHING LACTONASE YTNP-RELATED-RELATED"/>
    <property type="match status" value="1"/>
</dbReference>
<dbReference type="InterPro" id="IPR001279">
    <property type="entry name" value="Metallo-B-lactamas"/>
</dbReference>
<protein>
    <submittedName>
        <fullName evidence="6">Glyoxylase-like metal-dependent hydrolase (Beta-lactamase superfamily II)</fullName>
    </submittedName>
</protein>
<dbReference type="SMART" id="SM00849">
    <property type="entry name" value="Lactamase_B"/>
    <property type="match status" value="1"/>
</dbReference>
<dbReference type="Proteomes" id="UP000295357">
    <property type="component" value="Unassembled WGS sequence"/>
</dbReference>
<dbReference type="GO" id="GO:0046872">
    <property type="term" value="F:metal ion binding"/>
    <property type="evidence" value="ECO:0007669"/>
    <property type="project" value="UniProtKB-KW"/>
</dbReference>
<keyword evidence="3 6" id="KW-0378">Hydrolase</keyword>
<dbReference type="EMBL" id="SNXE01000001">
    <property type="protein sequence ID" value="TDP13036.1"/>
    <property type="molecule type" value="Genomic_DNA"/>
</dbReference>
<evidence type="ECO:0000256" key="4">
    <source>
        <dbReference type="ARBA" id="ARBA00022833"/>
    </source>
</evidence>
<keyword evidence="4" id="KW-0862">Zinc</keyword>
<accession>A0A4R6NBA6</accession>
<dbReference type="InterPro" id="IPR036866">
    <property type="entry name" value="RibonucZ/Hydroxyglut_hydro"/>
</dbReference>
<dbReference type="RefSeq" id="WP_162849387.1">
    <property type="nucleotide sequence ID" value="NZ_JAUFPJ010000001.1"/>
</dbReference>
<gene>
    <name evidence="6" type="ORF">DFR39_101510</name>
</gene>
<feature type="domain" description="Metallo-beta-lactamase" evidence="5">
    <location>
        <begin position="96"/>
        <end position="316"/>
    </location>
</feature>
<evidence type="ECO:0000256" key="2">
    <source>
        <dbReference type="ARBA" id="ARBA00022723"/>
    </source>
</evidence>
<keyword evidence="2" id="KW-0479">Metal-binding</keyword>
<evidence type="ECO:0000313" key="7">
    <source>
        <dbReference type="Proteomes" id="UP000295357"/>
    </source>
</evidence>
<organism evidence="6 7">
    <name type="scientific">Roseateles asaccharophilus</name>
    <dbReference type="NCBI Taxonomy" id="582607"/>
    <lineage>
        <taxon>Bacteria</taxon>
        <taxon>Pseudomonadati</taxon>
        <taxon>Pseudomonadota</taxon>
        <taxon>Betaproteobacteria</taxon>
        <taxon>Burkholderiales</taxon>
        <taxon>Sphaerotilaceae</taxon>
        <taxon>Roseateles</taxon>
    </lineage>
</organism>
<proteinExistence type="inferred from homology"/>
<dbReference type="InterPro" id="IPR051013">
    <property type="entry name" value="MBL_superfamily_lactonases"/>
</dbReference>
<dbReference type="Gene3D" id="3.60.15.10">
    <property type="entry name" value="Ribonuclease Z/Hydroxyacylglutathione hydrolase-like"/>
    <property type="match status" value="1"/>
</dbReference>
<comment type="similarity">
    <text evidence="1">Belongs to the metallo-beta-lactamase superfamily.</text>
</comment>
<sequence length="333" mass="36610">MQETLSKRPWRRRLAVLFALLLLLLLLGLSLAWLDRPLDAQAIAVAAGLPEIPAQLPPARPPAGLDFRVIETSQSRGTLEALILGGGSWLRLRQPVHMAVWVRHPRASFLFDLGLGAGVDQQFAVNHLFHRLVFGYGPVRPAAAQLAAIGAPRPDFALVSHLHWDHVSGLPDFPGLPLWVPAAERAEAEAGAAPYFLRSQFQGHQAWRELRFEGGPYLGFPAHQDLFGDGSAVLVPLDGHTAGQIGLFLTLPSGARYLFSGDVSWTLEGIARPADRSWLARHLLHLDHDEARNQATLVQLHRLMRAHPGLQIVPAHDETLLPRLPRLTAPTRP</sequence>
<dbReference type="Pfam" id="PF00753">
    <property type="entry name" value="Lactamase_B"/>
    <property type="match status" value="1"/>
</dbReference>
<evidence type="ECO:0000256" key="1">
    <source>
        <dbReference type="ARBA" id="ARBA00007749"/>
    </source>
</evidence>
<reference evidence="6 7" key="1">
    <citation type="submission" date="2019-03" db="EMBL/GenBank/DDBJ databases">
        <title>Genomic Encyclopedia of Type Strains, Phase IV (KMG-IV): sequencing the most valuable type-strain genomes for metagenomic binning, comparative biology and taxonomic classification.</title>
        <authorList>
            <person name="Goeker M."/>
        </authorList>
    </citation>
    <scope>NUCLEOTIDE SEQUENCE [LARGE SCALE GENOMIC DNA]</scope>
    <source>
        <strain evidence="6 7">DSM 25082</strain>
    </source>
</reference>
<comment type="caution">
    <text evidence="6">The sequence shown here is derived from an EMBL/GenBank/DDBJ whole genome shotgun (WGS) entry which is preliminary data.</text>
</comment>
<dbReference type="GO" id="GO:0016787">
    <property type="term" value="F:hydrolase activity"/>
    <property type="evidence" value="ECO:0007669"/>
    <property type="project" value="UniProtKB-KW"/>
</dbReference>
<evidence type="ECO:0000259" key="5">
    <source>
        <dbReference type="SMART" id="SM00849"/>
    </source>
</evidence>
<name>A0A4R6NBA6_9BURK</name>
<keyword evidence="7" id="KW-1185">Reference proteome</keyword>
<dbReference type="PANTHER" id="PTHR42978:SF3">
    <property type="entry name" value="BLR3078 PROTEIN"/>
    <property type="match status" value="1"/>
</dbReference>
<dbReference type="SUPFAM" id="SSF56281">
    <property type="entry name" value="Metallo-hydrolase/oxidoreductase"/>
    <property type="match status" value="1"/>
</dbReference>